<dbReference type="InterPro" id="IPR029063">
    <property type="entry name" value="SAM-dependent_MTases_sf"/>
</dbReference>
<gene>
    <name evidence="1" type="ORF">EOE48_15650</name>
</gene>
<reference evidence="1 2" key="1">
    <citation type="submission" date="2019-01" db="EMBL/GenBank/DDBJ databases">
        <authorList>
            <person name="Chen W.-M."/>
        </authorList>
    </citation>
    <scope>NUCLEOTIDE SEQUENCE [LARGE SCALE GENOMIC DNA]</scope>
    <source>
        <strain evidence="1 2">TER-1</strain>
    </source>
</reference>
<dbReference type="Gene3D" id="3.40.50.150">
    <property type="entry name" value="Vaccinia Virus protein VP39"/>
    <property type="match status" value="1"/>
</dbReference>
<protein>
    <submittedName>
        <fullName evidence="1">Class I SAM-dependent methyltransferase</fullName>
    </submittedName>
</protein>
<keyword evidence="2" id="KW-1185">Reference proteome</keyword>
<dbReference type="GO" id="GO:0032259">
    <property type="term" value="P:methylation"/>
    <property type="evidence" value="ECO:0007669"/>
    <property type="project" value="UniProtKB-KW"/>
</dbReference>
<keyword evidence="1" id="KW-0808">Transferase</keyword>
<dbReference type="OrthoDB" id="799111at2"/>
<dbReference type="Pfam" id="PF13578">
    <property type="entry name" value="Methyltransf_24"/>
    <property type="match status" value="1"/>
</dbReference>
<evidence type="ECO:0000313" key="1">
    <source>
        <dbReference type="EMBL" id="RVU16893.1"/>
    </source>
</evidence>
<comment type="caution">
    <text evidence="1">The sequence shown here is derived from an EMBL/GenBank/DDBJ whole genome shotgun (WGS) entry which is preliminary data.</text>
</comment>
<sequence length="227" mass="25655">MERHEVINALSGGRYRDYLEIGVDHATTFNRVAIPNRTGVDPHFKVPREGIRGETVVATSDDFFRANTRSFDCVFIDGLHTYAQSRRDFVNAWACLRPGGTVVLDDCFPADDLAALPDLDACLRGRRERGTPGDLTWMGDVYKTVIWLHDCTEHRFAYVENTRGGIVVVWPGRRRRTARWLPDEAAITACSYERFLTLPLPSASLSRLAREVAPRRLLSFLPFGSRA</sequence>
<proteinExistence type="predicted"/>
<name>A0A437P3Q7_9HYPH</name>
<organism evidence="1 2">
    <name type="scientific">Methylobacterium oryzihabitans</name>
    <dbReference type="NCBI Taxonomy" id="2499852"/>
    <lineage>
        <taxon>Bacteria</taxon>
        <taxon>Pseudomonadati</taxon>
        <taxon>Pseudomonadota</taxon>
        <taxon>Alphaproteobacteria</taxon>
        <taxon>Hyphomicrobiales</taxon>
        <taxon>Methylobacteriaceae</taxon>
        <taxon>Methylobacterium</taxon>
    </lineage>
</organism>
<keyword evidence="1" id="KW-0489">Methyltransferase</keyword>
<dbReference type="RefSeq" id="WP_127730725.1">
    <property type="nucleotide sequence ID" value="NZ_SACP01000014.1"/>
</dbReference>
<dbReference type="GO" id="GO:0008168">
    <property type="term" value="F:methyltransferase activity"/>
    <property type="evidence" value="ECO:0007669"/>
    <property type="project" value="UniProtKB-KW"/>
</dbReference>
<dbReference type="Proteomes" id="UP000286997">
    <property type="component" value="Unassembled WGS sequence"/>
</dbReference>
<evidence type="ECO:0000313" key="2">
    <source>
        <dbReference type="Proteomes" id="UP000286997"/>
    </source>
</evidence>
<dbReference type="SUPFAM" id="SSF53335">
    <property type="entry name" value="S-adenosyl-L-methionine-dependent methyltransferases"/>
    <property type="match status" value="1"/>
</dbReference>
<dbReference type="EMBL" id="SACP01000014">
    <property type="protein sequence ID" value="RVU16893.1"/>
    <property type="molecule type" value="Genomic_DNA"/>
</dbReference>
<accession>A0A437P3Q7</accession>
<dbReference type="AlphaFoldDB" id="A0A437P3Q7"/>